<name>A0A3L9XZ03_9RHOB</name>
<accession>A0A3L9XZ03</accession>
<sequence>MSEEAREIYQRVIDVLSDALLEGDFSKFGPYFTLPHVMQTLSGTLRMEDEDELRRSFEGFSASLKAHRATHYIRLTDQAEFETPDRIVGEHTSHILRNAIYLAPAYPNRLVLDRVDGVWKVGNALNAIGNTTWPVLLPKVPTNPKLPEQKDTIGDEDP</sequence>
<keyword evidence="3" id="KW-1185">Reference proteome</keyword>
<evidence type="ECO:0000256" key="1">
    <source>
        <dbReference type="SAM" id="MobiDB-lite"/>
    </source>
</evidence>
<evidence type="ECO:0008006" key="4">
    <source>
        <dbReference type="Google" id="ProtNLM"/>
    </source>
</evidence>
<proteinExistence type="predicted"/>
<organism evidence="2 3">
    <name type="scientific">Rhodophyticola porphyridii</name>
    <dbReference type="NCBI Taxonomy" id="1852017"/>
    <lineage>
        <taxon>Bacteria</taxon>
        <taxon>Pseudomonadati</taxon>
        <taxon>Pseudomonadota</taxon>
        <taxon>Alphaproteobacteria</taxon>
        <taxon>Rhodobacterales</taxon>
        <taxon>Roseobacteraceae</taxon>
        <taxon>Rhodophyticola</taxon>
    </lineage>
</organism>
<dbReference type="OrthoDB" id="7717972at2"/>
<reference evidence="2 3" key="1">
    <citation type="submission" date="2018-10" db="EMBL/GenBank/DDBJ databases">
        <authorList>
            <person name="Jung H.S."/>
            <person name="Jeon C.O."/>
        </authorList>
    </citation>
    <scope>NUCLEOTIDE SEQUENCE [LARGE SCALE GENOMIC DNA]</scope>
    <source>
        <strain evidence="2 3">MA-7-27</strain>
    </source>
</reference>
<dbReference type="AlphaFoldDB" id="A0A3L9XZ03"/>
<evidence type="ECO:0000313" key="2">
    <source>
        <dbReference type="EMBL" id="RMA41769.1"/>
    </source>
</evidence>
<feature type="region of interest" description="Disordered" evidence="1">
    <location>
        <begin position="139"/>
        <end position="158"/>
    </location>
</feature>
<feature type="compositionally biased region" description="Basic and acidic residues" evidence="1">
    <location>
        <begin position="147"/>
        <end position="158"/>
    </location>
</feature>
<dbReference type="RefSeq" id="WP_121898483.1">
    <property type="nucleotide sequence ID" value="NZ_RCNT01000006.1"/>
</dbReference>
<dbReference type="EMBL" id="RCNT01000006">
    <property type="protein sequence ID" value="RMA41769.1"/>
    <property type="molecule type" value="Genomic_DNA"/>
</dbReference>
<evidence type="ECO:0000313" key="3">
    <source>
        <dbReference type="Proteomes" id="UP000281343"/>
    </source>
</evidence>
<comment type="caution">
    <text evidence="2">The sequence shown here is derived from an EMBL/GenBank/DDBJ whole genome shotgun (WGS) entry which is preliminary data.</text>
</comment>
<dbReference type="Proteomes" id="UP000281343">
    <property type="component" value="Unassembled WGS sequence"/>
</dbReference>
<protein>
    <recommendedName>
        <fullName evidence="4">Nuclear transport factor 2 family protein</fullName>
    </recommendedName>
</protein>
<gene>
    <name evidence="2" type="ORF">D9R08_12975</name>
</gene>